<keyword evidence="3" id="KW-1185">Reference proteome</keyword>
<evidence type="ECO:0000313" key="2">
    <source>
        <dbReference type="EMBL" id="KAJ3576122.1"/>
    </source>
</evidence>
<evidence type="ECO:0000256" key="1">
    <source>
        <dbReference type="SAM" id="SignalP"/>
    </source>
</evidence>
<feature type="chain" id="PRO_5040947234" evidence="1">
    <location>
        <begin position="19"/>
        <end position="119"/>
    </location>
</feature>
<dbReference type="OrthoDB" id="4677646at2759"/>
<organism evidence="2 3">
    <name type="scientific">Xylaria arbuscula</name>
    <dbReference type="NCBI Taxonomy" id="114810"/>
    <lineage>
        <taxon>Eukaryota</taxon>
        <taxon>Fungi</taxon>
        <taxon>Dikarya</taxon>
        <taxon>Ascomycota</taxon>
        <taxon>Pezizomycotina</taxon>
        <taxon>Sordariomycetes</taxon>
        <taxon>Xylariomycetidae</taxon>
        <taxon>Xylariales</taxon>
        <taxon>Xylariaceae</taxon>
        <taxon>Xylaria</taxon>
    </lineage>
</organism>
<reference evidence="2" key="1">
    <citation type="submission" date="2022-07" db="EMBL/GenBank/DDBJ databases">
        <title>Genome Sequence of Xylaria arbuscula.</title>
        <authorList>
            <person name="Buettner E."/>
        </authorList>
    </citation>
    <scope>NUCLEOTIDE SEQUENCE</scope>
    <source>
        <strain evidence="2">VT107</strain>
    </source>
</reference>
<keyword evidence="1" id="KW-0732">Signal</keyword>
<dbReference type="AlphaFoldDB" id="A0A9W8NH27"/>
<accession>A0A9W8NH27</accession>
<name>A0A9W8NH27_9PEZI</name>
<dbReference type="EMBL" id="JANPWZ010000495">
    <property type="protein sequence ID" value="KAJ3576122.1"/>
    <property type="molecule type" value="Genomic_DNA"/>
</dbReference>
<sequence length="119" mass="12271">MRFSAAALFAVGASAAAADWKLMSTSTGCKFGRCFTSYVVSGDEFTADGVTFPAFAARCKTLSGCTNAADGSVIDASATENALTISQTVVSNGVKKVASAVYEWDESSEVFLTATPKAQ</sequence>
<feature type="signal peptide" evidence="1">
    <location>
        <begin position="1"/>
        <end position="18"/>
    </location>
</feature>
<comment type="caution">
    <text evidence="2">The sequence shown here is derived from an EMBL/GenBank/DDBJ whole genome shotgun (WGS) entry which is preliminary data.</text>
</comment>
<protein>
    <submittedName>
        <fullName evidence="2">Uncharacterized protein</fullName>
    </submittedName>
</protein>
<dbReference type="Proteomes" id="UP001148614">
    <property type="component" value="Unassembled WGS sequence"/>
</dbReference>
<proteinExistence type="predicted"/>
<evidence type="ECO:0000313" key="3">
    <source>
        <dbReference type="Proteomes" id="UP001148614"/>
    </source>
</evidence>
<gene>
    <name evidence="2" type="ORF">NPX13_g3803</name>
</gene>